<evidence type="ECO:0000256" key="1">
    <source>
        <dbReference type="ARBA" id="ARBA00006594"/>
    </source>
</evidence>
<dbReference type="Gene3D" id="1.20.1260.30">
    <property type="match status" value="1"/>
</dbReference>
<dbReference type="PANTHER" id="PTHR42933:SF3">
    <property type="entry name" value="TYPE I RESTRICTION ENZYME MJAVIII METHYLASE SUBUNIT"/>
    <property type="match status" value="1"/>
</dbReference>
<dbReference type="GO" id="GO:0032259">
    <property type="term" value="P:methylation"/>
    <property type="evidence" value="ECO:0007669"/>
    <property type="project" value="UniProtKB-KW"/>
</dbReference>
<dbReference type="PANTHER" id="PTHR42933">
    <property type="entry name" value="SLR6095 PROTEIN"/>
    <property type="match status" value="1"/>
</dbReference>
<protein>
    <recommendedName>
        <fullName evidence="2">site-specific DNA-methyltransferase (adenine-specific)</fullName>
        <ecNumber evidence="2">2.1.1.72</ecNumber>
    </recommendedName>
</protein>
<evidence type="ECO:0000256" key="3">
    <source>
        <dbReference type="ARBA" id="ARBA00022603"/>
    </source>
</evidence>
<evidence type="ECO:0000313" key="12">
    <source>
        <dbReference type="Proteomes" id="UP000596739"/>
    </source>
</evidence>
<dbReference type="PRINTS" id="PR00507">
    <property type="entry name" value="N12N6MTFRASE"/>
</dbReference>
<name>A0ABS1EQD5_9CLOT</name>
<proteinExistence type="inferred from homology"/>
<keyword evidence="8" id="KW-0175">Coiled coil</keyword>
<dbReference type="InterPro" id="IPR038333">
    <property type="entry name" value="T1MK-like_N_sf"/>
</dbReference>
<keyword evidence="4" id="KW-0808">Transferase</keyword>
<evidence type="ECO:0000259" key="9">
    <source>
        <dbReference type="Pfam" id="PF02384"/>
    </source>
</evidence>
<dbReference type="InterPro" id="IPR002052">
    <property type="entry name" value="DNA_methylase_N6_adenine_CS"/>
</dbReference>
<dbReference type="InterPro" id="IPR003356">
    <property type="entry name" value="DNA_methylase_A-5"/>
</dbReference>
<dbReference type="EC" id="2.1.1.72" evidence="2"/>
<evidence type="ECO:0000256" key="6">
    <source>
        <dbReference type="ARBA" id="ARBA00022747"/>
    </source>
</evidence>
<reference evidence="12" key="1">
    <citation type="submission" date="2021-01" db="EMBL/GenBank/DDBJ databases">
        <title>Genome public.</title>
        <authorList>
            <person name="Liu C."/>
            <person name="Sun Q."/>
        </authorList>
    </citation>
    <scope>NUCLEOTIDE SEQUENCE [LARGE SCALE GENOMIC DNA]</scope>
    <source>
        <strain evidence="12">YIM B02505</strain>
    </source>
</reference>
<evidence type="ECO:0000259" key="10">
    <source>
        <dbReference type="Pfam" id="PF12161"/>
    </source>
</evidence>
<evidence type="ECO:0000256" key="2">
    <source>
        <dbReference type="ARBA" id="ARBA00011900"/>
    </source>
</evidence>
<dbReference type="PROSITE" id="PS00092">
    <property type="entry name" value="N6_MTASE"/>
    <property type="match status" value="1"/>
</dbReference>
<dbReference type="Pfam" id="PF12161">
    <property type="entry name" value="HsdM_N"/>
    <property type="match status" value="1"/>
</dbReference>
<dbReference type="Gene3D" id="3.40.50.150">
    <property type="entry name" value="Vaccinia Virus protein VP39"/>
    <property type="match status" value="1"/>
</dbReference>
<dbReference type="SUPFAM" id="SSF53335">
    <property type="entry name" value="S-adenosyl-L-methionine-dependent methyltransferases"/>
    <property type="match status" value="1"/>
</dbReference>
<evidence type="ECO:0000256" key="4">
    <source>
        <dbReference type="ARBA" id="ARBA00022679"/>
    </source>
</evidence>
<feature type="coiled-coil region" evidence="8">
    <location>
        <begin position="849"/>
        <end position="876"/>
    </location>
</feature>
<evidence type="ECO:0000256" key="7">
    <source>
        <dbReference type="ARBA" id="ARBA00047942"/>
    </source>
</evidence>
<comment type="similarity">
    <text evidence="1">Belongs to the N(4)/N(6)-methyltransferase family.</text>
</comment>
<dbReference type="InterPro" id="IPR051537">
    <property type="entry name" value="DNA_Adenine_Mtase"/>
</dbReference>
<dbReference type="InterPro" id="IPR022749">
    <property type="entry name" value="D12N6_MeTrfase_N"/>
</dbReference>
<evidence type="ECO:0000313" key="11">
    <source>
        <dbReference type="EMBL" id="MBK1811555.1"/>
    </source>
</evidence>
<accession>A0ABS1EQD5</accession>
<dbReference type="Proteomes" id="UP000596739">
    <property type="component" value="Unassembled WGS sequence"/>
</dbReference>
<keyword evidence="12" id="KW-1185">Reference proteome</keyword>
<dbReference type="EMBL" id="JAENHN010000037">
    <property type="protein sequence ID" value="MBK1811555.1"/>
    <property type="molecule type" value="Genomic_DNA"/>
</dbReference>
<comment type="catalytic activity">
    <reaction evidence="7">
        <text>a 2'-deoxyadenosine in DNA + S-adenosyl-L-methionine = an N(6)-methyl-2'-deoxyadenosine in DNA + S-adenosyl-L-homocysteine + H(+)</text>
        <dbReference type="Rhea" id="RHEA:15197"/>
        <dbReference type="Rhea" id="RHEA-COMP:12418"/>
        <dbReference type="Rhea" id="RHEA-COMP:12419"/>
        <dbReference type="ChEBI" id="CHEBI:15378"/>
        <dbReference type="ChEBI" id="CHEBI:57856"/>
        <dbReference type="ChEBI" id="CHEBI:59789"/>
        <dbReference type="ChEBI" id="CHEBI:90615"/>
        <dbReference type="ChEBI" id="CHEBI:90616"/>
        <dbReference type="EC" id="2.1.1.72"/>
    </reaction>
</comment>
<keyword evidence="3 11" id="KW-0489">Methyltransferase</keyword>
<organism evidence="11 12">
    <name type="scientific">Clostridium yunnanense</name>
    <dbReference type="NCBI Taxonomy" id="2800325"/>
    <lineage>
        <taxon>Bacteria</taxon>
        <taxon>Bacillati</taxon>
        <taxon>Bacillota</taxon>
        <taxon>Clostridia</taxon>
        <taxon>Eubacteriales</taxon>
        <taxon>Clostridiaceae</taxon>
        <taxon>Clostridium</taxon>
    </lineage>
</organism>
<keyword evidence="5" id="KW-0949">S-adenosyl-L-methionine</keyword>
<evidence type="ECO:0000256" key="5">
    <source>
        <dbReference type="ARBA" id="ARBA00022691"/>
    </source>
</evidence>
<evidence type="ECO:0000256" key="8">
    <source>
        <dbReference type="SAM" id="Coils"/>
    </source>
</evidence>
<keyword evidence="6" id="KW-0680">Restriction system</keyword>
<dbReference type="RefSeq" id="WP_200269856.1">
    <property type="nucleotide sequence ID" value="NZ_JAENHN010000037.1"/>
</dbReference>
<feature type="domain" description="DNA methylase adenine-specific" evidence="9">
    <location>
        <begin position="151"/>
        <end position="462"/>
    </location>
</feature>
<dbReference type="GO" id="GO:0008168">
    <property type="term" value="F:methyltransferase activity"/>
    <property type="evidence" value="ECO:0007669"/>
    <property type="project" value="UniProtKB-KW"/>
</dbReference>
<dbReference type="Pfam" id="PF02384">
    <property type="entry name" value="N6_Mtase"/>
    <property type="match status" value="1"/>
</dbReference>
<comment type="caution">
    <text evidence="11">The sequence shown here is derived from an EMBL/GenBank/DDBJ whole genome shotgun (WGS) entry which is preliminary data.</text>
</comment>
<dbReference type="InterPro" id="IPR029063">
    <property type="entry name" value="SAM-dependent_MTases_sf"/>
</dbReference>
<gene>
    <name evidence="11" type="ORF">JHL18_13080</name>
</gene>
<sequence length="888" mass="101066">MAVKKTELYSSLWASCDELRGGMDASQYKDYILTLLFIKYVTDKYKGQKYADIKVFDKENDPESDSKKRTGCSFDDFIALKNSNNIGEGMDKIIARLADVNPRLKGVIDNAHFNDESKIGKGKEMVDKLSNLISIFQRPELNFKNNNAEGDDIIGDAYEYLMRNFATESGKSKGQFYTPAEVSRILAKVIGIDKCDNRDAEVCDPACGSGSLLIRALEEVPFEIAGYGQEKEGTTAGLAMMNAVLHNKAAVVVKSGNTFSDPQYFKDNDETELRRFDYIVANPPFSTKNWTNGIKEYGRFEGYGDRPPETNGDYAWLLHILKTLKSNGKAAVILPHGVLFRGNAEATIRKTIIDKGFIKGIISLPANLFYGTGIPACILIIDKEDAANRQGIFMIDASKDFIKDGNKNRLRERDVYKIVTTFNNQIETNPKYSRFVPMIEIKEKNEYNLNISRYIDTSEAEDLQNIKAHIHGGIPALDVDSLDRYWAEFLNLKDTLFTEYDEGFYKLNISKDRIRQTIYSNDEFAIYGRKVDAAFESWKNYANELLLSLNTETSPKQLIFNLAEKILVQFEALNLIDKYDVYQVLLGYWLEVMGDDVFLIINDSKGYSLARETESIIGKFTSGKKKGQEKVIGWDGKLIPKTVMIDAFFPTEKATIQDAENVLAETDGRLTEIIENTKEDSILNDISSDDGKVKIKDIESEIEKIHSHIKTEESIELEVLLSLFPMKKNEYVAYVSSHQLCKNAYTDKGTITKASITERLQKIRSTGQMPEIYLNDYEELKAAYELSIKADEFSKLIKELKVQLDEKCKERYSTLTDEEIKDLLINRKWYYSIGNGIESLYSAISHRIANRVTELAERYEQTLPQLSKEVSILEDKVKIHLERMGFVW</sequence>
<feature type="domain" description="N6 adenine-specific DNA methyltransferase N-terminal" evidence="10">
    <location>
        <begin position="10"/>
        <end position="136"/>
    </location>
</feature>